<organism evidence="3 6">
    <name type="scientific">Mycobacterium tuberculosis</name>
    <dbReference type="NCBI Taxonomy" id="1773"/>
    <lineage>
        <taxon>Bacteria</taxon>
        <taxon>Bacillati</taxon>
        <taxon>Actinomycetota</taxon>
        <taxon>Actinomycetes</taxon>
        <taxon>Mycobacteriales</taxon>
        <taxon>Mycobacteriaceae</taxon>
        <taxon>Mycobacterium</taxon>
        <taxon>Mycobacterium tuberculosis complex</taxon>
    </lineage>
</organism>
<accession>A0A654ZK58</accession>
<evidence type="ECO:0000256" key="1">
    <source>
        <dbReference type="SAM" id="MobiDB-lite"/>
    </source>
</evidence>
<dbReference type="Proteomes" id="UP000050164">
    <property type="component" value="Unassembled WGS sequence"/>
</dbReference>
<feature type="region of interest" description="Disordered" evidence="1">
    <location>
        <begin position="1"/>
        <end position="29"/>
    </location>
</feature>
<evidence type="ECO:0000313" key="7">
    <source>
        <dbReference type="Proteomes" id="UP000050164"/>
    </source>
</evidence>
<feature type="compositionally biased region" description="Low complexity" evidence="1">
    <location>
        <begin position="15"/>
        <end position="28"/>
    </location>
</feature>
<dbReference type="EMBL" id="CNFT01001031">
    <property type="protein sequence ID" value="CKS75002.1"/>
    <property type="molecule type" value="Genomic_DNA"/>
</dbReference>
<sequence length="71" mass="7716">MPEVSTRRMAVLGDTNSTAVTTPSPVTSRAALSSTGYCSSIRQSEVTNVWQVRIFRAARSTSDSPSVRPIW</sequence>
<evidence type="ECO:0000313" key="4">
    <source>
        <dbReference type="EMBL" id="CKS75002.1"/>
    </source>
</evidence>
<proteinExistence type="predicted"/>
<reference evidence="5 6" key="1">
    <citation type="submission" date="2015-03" db="EMBL/GenBank/DDBJ databases">
        <authorList>
            <consortium name="Pathogen Informatics"/>
        </authorList>
    </citation>
    <scope>NUCLEOTIDE SEQUENCE [LARGE SCALE GENOMIC DNA]</scope>
    <source>
        <strain evidence="4 7">Bir 185</strain>
        <strain evidence="3 6">Bir 187</strain>
        <strain evidence="2 5">C09601061</strain>
    </source>
</reference>
<evidence type="ECO:0000313" key="3">
    <source>
        <dbReference type="EMBL" id="CKS66640.1"/>
    </source>
</evidence>
<protein>
    <submittedName>
        <fullName evidence="3">Uncharacterized protein</fullName>
    </submittedName>
</protein>
<dbReference type="AlphaFoldDB" id="A0A654ZK58"/>
<evidence type="ECO:0000313" key="5">
    <source>
        <dbReference type="Proteomes" id="UP000046680"/>
    </source>
</evidence>
<evidence type="ECO:0000313" key="2">
    <source>
        <dbReference type="EMBL" id="CFS07502.1"/>
    </source>
</evidence>
<gene>
    <name evidence="2" type="ORF">ERS007657_03893</name>
    <name evidence="4" type="ORF">ERS027659_03518</name>
    <name evidence="3" type="ORF">ERS027661_03388</name>
</gene>
<dbReference type="EMBL" id="CNFU01000873">
    <property type="protein sequence ID" value="CKS66640.1"/>
    <property type="molecule type" value="Genomic_DNA"/>
</dbReference>
<name>A0A654ZK58_MYCTX</name>
<evidence type="ECO:0000313" key="6">
    <source>
        <dbReference type="Proteomes" id="UP000049023"/>
    </source>
</evidence>
<dbReference type="EMBL" id="CGCX01002143">
    <property type="protein sequence ID" value="CFS07502.1"/>
    <property type="molecule type" value="Genomic_DNA"/>
</dbReference>
<dbReference type="Proteomes" id="UP000049023">
    <property type="component" value="Unassembled WGS sequence"/>
</dbReference>
<dbReference type="Proteomes" id="UP000046680">
    <property type="component" value="Unassembled WGS sequence"/>
</dbReference>